<dbReference type="InterPro" id="IPR017439">
    <property type="entry name" value="Amidohydrolase"/>
</dbReference>
<reference evidence="4" key="1">
    <citation type="journal article" date="2019" name="Int. J. Syst. Evol. Microbiol.">
        <title>The Global Catalogue of Microorganisms (GCM) 10K type strain sequencing project: providing services to taxonomists for standard genome sequencing and annotation.</title>
        <authorList>
            <consortium name="The Broad Institute Genomics Platform"/>
            <consortium name="The Broad Institute Genome Sequencing Center for Infectious Disease"/>
            <person name="Wu L."/>
            <person name="Ma J."/>
        </authorList>
    </citation>
    <scope>NUCLEOTIDE SEQUENCE [LARGE SCALE GENOMIC DNA]</scope>
    <source>
        <strain evidence="4">CGMCC 1.10188</strain>
    </source>
</reference>
<keyword evidence="4" id="KW-1185">Reference proteome</keyword>
<dbReference type="EMBL" id="BMDZ01000033">
    <property type="protein sequence ID" value="GGB45601.1"/>
    <property type="molecule type" value="Genomic_DNA"/>
</dbReference>
<keyword evidence="1" id="KW-0378">Hydrolase</keyword>
<dbReference type="Pfam" id="PF01546">
    <property type="entry name" value="Peptidase_M20"/>
    <property type="match status" value="1"/>
</dbReference>
<dbReference type="Gene3D" id="3.30.70.360">
    <property type="match status" value="1"/>
</dbReference>
<dbReference type="InterPro" id="IPR036264">
    <property type="entry name" value="Bact_exopeptidase_dim_dom"/>
</dbReference>
<dbReference type="SUPFAM" id="SSF53187">
    <property type="entry name" value="Zn-dependent exopeptidases"/>
    <property type="match status" value="1"/>
</dbReference>
<dbReference type="CDD" id="cd05666">
    <property type="entry name" value="M20_Acy1-like"/>
    <property type="match status" value="1"/>
</dbReference>
<dbReference type="Pfam" id="PF07687">
    <property type="entry name" value="M20_dimer"/>
    <property type="match status" value="1"/>
</dbReference>
<evidence type="ECO:0000313" key="3">
    <source>
        <dbReference type="EMBL" id="GGB45601.1"/>
    </source>
</evidence>
<evidence type="ECO:0000259" key="2">
    <source>
        <dbReference type="Pfam" id="PF07687"/>
    </source>
</evidence>
<organism evidence="3 4">
    <name type="scientific">Tistrella bauzanensis</name>
    <dbReference type="NCBI Taxonomy" id="657419"/>
    <lineage>
        <taxon>Bacteria</taxon>
        <taxon>Pseudomonadati</taxon>
        <taxon>Pseudomonadota</taxon>
        <taxon>Alphaproteobacteria</taxon>
        <taxon>Geminicoccales</taxon>
        <taxon>Geminicoccaceae</taxon>
        <taxon>Tistrella</taxon>
    </lineage>
</organism>
<accession>A0ABQ1IM62</accession>
<name>A0ABQ1IM62_9PROT</name>
<dbReference type="Gene3D" id="3.40.630.10">
    <property type="entry name" value="Zn peptidases"/>
    <property type="match status" value="1"/>
</dbReference>
<dbReference type="NCBIfam" id="TIGR01891">
    <property type="entry name" value="amidohydrolases"/>
    <property type="match status" value="1"/>
</dbReference>
<dbReference type="PANTHER" id="PTHR11014">
    <property type="entry name" value="PEPTIDASE M20 FAMILY MEMBER"/>
    <property type="match status" value="1"/>
</dbReference>
<dbReference type="PIRSF" id="PIRSF005962">
    <property type="entry name" value="Pept_M20D_amidohydro"/>
    <property type="match status" value="1"/>
</dbReference>
<proteinExistence type="predicted"/>
<dbReference type="Proteomes" id="UP000603352">
    <property type="component" value="Unassembled WGS sequence"/>
</dbReference>
<evidence type="ECO:0000256" key="1">
    <source>
        <dbReference type="ARBA" id="ARBA00022801"/>
    </source>
</evidence>
<dbReference type="InterPro" id="IPR011650">
    <property type="entry name" value="Peptidase_M20_dimer"/>
</dbReference>
<dbReference type="RefSeq" id="WP_188579014.1">
    <property type="nucleotide sequence ID" value="NZ_BMDZ01000033.1"/>
</dbReference>
<protein>
    <submittedName>
        <fullName evidence="3">Amidohydrolase</fullName>
    </submittedName>
</protein>
<dbReference type="SUPFAM" id="SSF55031">
    <property type="entry name" value="Bacterial exopeptidase dimerisation domain"/>
    <property type="match status" value="1"/>
</dbReference>
<sequence length="404" mass="43004">MPDSMPPRQNVTLHPAVTAIADEMRAWRHHLHAHPETAFEEHQTAAFVAEKLASFGIPVATGIGRTGVVGTIQGRRAASDTAPARSIALRADMDALHVTELNQFEHRSQNPGRMHACGHDGHTTMLLGAARVLAADPDFAGTVHLIFQPAEENEGGGRAMVEDGLFDRFPADMVFGMHNWPGLAVGHMAMAAGPMMAGFDIFEILVRGRGCHAAMPDLGHDAVTATAHLVAQLQSIPGRSINPLASAVVSVTQIHGGDTWNVIPEEMVIRGTTRSFSPDVQAVIEARLATIAEHTAAAHGCTASLRYERRYPATVNTAPETARADAAAVLVVGDAAIDRNPVPSMASEDFAFMLHQRPGAYVWLGNGPTDGGCLLHNPAYDFNDDAAPIGASYWVRLVETVLGG</sequence>
<feature type="domain" description="Peptidase M20 dimerisation" evidence="2">
    <location>
        <begin position="202"/>
        <end position="296"/>
    </location>
</feature>
<dbReference type="PANTHER" id="PTHR11014:SF63">
    <property type="entry name" value="METALLOPEPTIDASE, PUTATIVE (AFU_ORTHOLOGUE AFUA_6G09600)-RELATED"/>
    <property type="match status" value="1"/>
</dbReference>
<evidence type="ECO:0000313" key="4">
    <source>
        <dbReference type="Proteomes" id="UP000603352"/>
    </source>
</evidence>
<dbReference type="InterPro" id="IPR002933">
    <property type="entry name" value="Peptidase_M20"/>
</dbReference>
<comment type="caution">
    <text evidence="3">The sequence shown here is derived from an EMBL/GenBank/DDBJ whole genome shotgun (WGS) entry which is preliminary data.</text>
</comment>
<gene>
    <name evidence="3" type="ORF">GCM10011505_28550</name>
</gene>